<keyword evidence="2" id="KW-0732">Signal</keyword>
<evidence type="ECO:0000313" key="4">
    <source>
        <dbReference type="Proteomes" id="UP000314983"/>
    </source>
</evidence>
<accession>A0AAY5EPH5</accession>
<feature type="signal peptide" evidence="2">
    <location>
        <begin position="1"/>
        <end position="19"/>
    </location>
</feature>
<feature type="chain" id="PRO_5044719303" description="Secreted protein" evidence="2">
    <location>
        <begin position="20"/>
        <end position="70"/>
    </location>
</feature>
<evidence type="ECO:0000313" key="3">
    <source>
        <dbReference type="Ensembl" id="ENSEEEP00000058856.1"/>
    </source>
</evidence>
<dbReference type="GeneTree" id="ENSGT01120000277667"/>
<proteinExistence type="predicted"/>
<feature type="compositionally biased region" description="Basic and acidic residues" evidence="1">
    <location>
        <begin position="21"/>
        <end position="45"/>
    </location>
</feature>
<dbReference type="Ensembl" id="ENSEEET00000053828.1">
    <property type="protein sequence ID" value="ENSEEEP00000058856.1"/>
    <property type="gene ID" value="ENSEEEG00000026344.1"/>
</dbReference>
<reference evidence="3" key="2">
    <citation type="submission" date="2025-05" db="UniProtKB">
        <authorList>
            <consortium name="Ensembl"/>
        </authorList>
    </citation>
    <scope>IDENTIFICATION</scope>
</reference>
<dbReference type="Ensembl" id="ENSEEET00000059198.1">
    <property type="protein sequence ID" value="ENSEEEP00000062246.1"/>
    <property type="gene ID" value="ENSEEEG00000026139.1"/>
</dbReference>
<evidence type="ECO:0008006" key="5">
    <source>
        <dbReference type="Google" id="ProtNLM"/>
    </source>
</evidence>
<organism evidence="3 4">
    <name type="scientific">Electrophorus electricus</name>
    <name type="common">Electric eel</name>
    <name type="synonym">Gymnotus electricus</name>
    <dbReference type="NCBI Taxonomy" id="8005"/>
    <lineage>
        <taxon>Eukaryota</taxon>
        <taxon>Metazoa</taxon>
        <taxon>Chordata</taxon>
        <taxon>Craniata</taxon>
        <taxon>Vertebrata</taxon>
        <taxon>Euteleostomi</taxon>
        <taxon>Actinopterygii</taxon>
        <taxon>Neopterygii</taxon>
        <taxon>Teleostei</taxon>
        <taxon>Ostariophysi</taxon>
        <taxon>Gymnotiformes</taxon>
        <taxon>Gymnotoidei</taxon>
        <taxon>Gymnotidae</taxon>
        <taxon>Electrophorus</taxon>
    </lineage>
</organism>
<evidence type="ECO:0000256" key="1">
    <source>
        <dbReference type="SAM" id="MobiDB-lite"/>
    </source>
</evidence>
<feature type="region of interest" description="Disordered" evidence="1">
    <location>
        <begin position="21"/>
        <end position="53"/>
    </location>
</feature>
<sequence length="70" mass="8121">MFACRQLFILSFLLYEGTKRPDTCQREQDRGEEDRDQDNNRHRDVLMGTGTDTKGGKWLKLLTGLCESLL</sequence>
<evidence type="ECO:0000256" key="2">
    <source>
        <dbReference type="SAM" id="SignalP"/>
    </source>
</evidence>
<reference evidence="3 4" key="1">
    <citation type="submission" date="2020-05" db="EMBL/GenBank/DDBJ databases">
        <title>Electrophorus electricus (electric eel) genome, fEleEle1, primary haplotype.</title>
        <authorList>
            <person name="Myers G."/>
            <person name="Meyer A."/>
            <person name="Fedrigo O."/>
            <person name="Formenti G."/>
            <person name="Rhie A."/>
            <person name="Tracey A."/>
            <person name="Sims Y."/>
            <person name="Jarvis E.D."/>
        </authorList>
    </citation>
    <scope>NUCLEOTIDE SEQUENCE [LARGE SCALE GENOMIC DNA]</scope>
</reference>
<dbReference type="Proteomes" id="UP000314983">
    <property type="component" value="Chromosome 7"/>
</dbReference>
<dbReference type="AlphaFoldDB" id="A0AAY5EPH5"/>
<keyword evidence="4" id="KW-1185">Reference proteome</keyword>
<name>A0AAY5EPH5_ELEEL</name>
<protein>
    <recommendedName>
        <fullName evidence="5">Secreted protein</fullName>
    </recommendedName>
</protein>